<reference evidence="3 4" key="1">
    <citation type="submission" date="2019-12" db="EMBL/GenBank/DDBJ databases">
        <title>The draft genomic sequence of strain Chitinophaga oryziterrae JCM 16595.</title>
        <authorList>
            <person name="Zhang X."/>
        </authorList>
    </citation>
    <scope>NUCLEOTIDE SEQUENCE [LARGE SCALE GENOMIC DNA]</scope>
    <source>
        <strain evidence="3 4">JCM 16595</strain>
    </source>
</reference>
<dbReference type="RefSeq" id="WP_157301463.1">
    <property type="nucleotide sequence ID" value="NZ_BAAAZB010000002.1"/>
</dbReference>
<name>A0A6N8JD58_9BACT</name>
<keyword evidence="4" id="KW-1185">Reference proteome</keyword>
<evidence type="ECO:0000313" key="3">
    <source>
        <dbReference type="EMBL" id="MVT42864.1"/>
    </source>
</evidence>
<dbReference type="OrthoDB" id="9764212at2"/>
<evidence type="ECO:0000313" key="4">
    <source>
        <dbReference type="Proteomes" id="UP000468388"/>
    </source>
</evidence>
<evidence type="ECO:0000259" key="2">
    <source>
        <dbReference type="Pfam" id="PF03235"/>
    </source>
</evidence>
<dbReference type="Pfam" id="PF03235">
    <property type="entry name" value="GmrSD_N"/>
    <property type="match status" value="1"/>
</dbReference>
<gene>
    <name evidence="3" type="ORF">GO495_19875</name>
</gene>
<protein>
    <submittedName>
        <fullName evidence="3">DUF262 domain-containing protein</fullName>
    </submittedName>
</protein>
<feature type="domain" description="GmrSD restriction endonucleases N-terminal" evidence="2">
    <location>
        <begin position="15"/>
        <end position="158"/>
    </location>
</feature>
<dbReference type="AlphaFoldDB" id="A0A6N8JD58"/>
<dbReference type="InterPro" id="IPR004919">
    <property type="entry name" value="GmrSD_N"/>
</dbReference>
<accession>A0A6N8JD58</accession>
<dbReference type="PANTHER" id="PTHR39639">
    <property type="entry name" value="CHROMOSOME 16, WHOLE GENOME SHOTGUN SEQUENCE"/>
    <property type="match status" value="1"/>
</dbReference>
<keyword evidence="1" id="KW-0175">Coiled coil</keyword>
<organism evidence="3 4">
    <name type="scientific">Chitinophaga oryziterrae</name>
    <dbReference type="NCBI Taxonomy" id="1031224"/>
    <lineage>
        <taxon>Bacteria</taxon>
        <taxon>Pseudomonadati</taxon>
        <taxon>Bacteroidota</taxon>
        <taxon>Chitinophagia</taxon>
        <taxon>Chitinophagales</taxon>
        <taxon>Chitinophagaceae</taxon>
        <taxon>Chitinophaga</taxon>
    </lineage>
</organism>
<comment type="caution">
    <text evidence="3">The sequence shown here is derived from an EMBL/GenBank/DDBJ whole genome shotgun (WGS) entry which is preliminary data.</text>
</comment>
<dbReference type="EMBL" id="WRXO01000005">
    <property type="protein sequence ID" value="MVT42864.1"/>
    <property type="molecule type" value="Genomic_DNA"/>
</dbReference>
<feature type="coiled-coil region" evidence="1">
    <location>
        <begin position="210"/>
        <end position="237"/>
    </location>
</feature>
<dbReference type="Proteomes" id="UP000468388">
    <property type="component" value="Unassembled WGS sequence"/>
</dbReference>
<dbReference type="PANTHER" id="PTHR39639:SF1">
    <property type="entry name" value="DUF262 DOMAIN-CONTAINING PROTEIN"/>
    <property type="match status" value="1"/>
</dbReference>
<evidence type="ECO:0000256" key="1">
    <source>
        <dbReference type="SAM" id="Coils"/>
    </source>
</evidence>
<proteinExistence type="predicted"/>
<sequence>MKNFDTRAYSIADFVEWERNGLIELSPDFQRRSVWTDKAKSYLIDTILRGKPMPKIIITQKLEGGKNIRVVVDGQQRLRAILGYYNGDFKLSKAHNKELSKFSYQSLPNGLEKEFLKYELGVDLLFDVPYEEILDIFARINSYTVKLEMQEIFNAKYLGFFKQTVYGLGYRYVSYFINGGILTKSKVTRMAEAELAGDLMVALIDGVQTNKGVEIYYKKYEDEADNLEEIEARFDKVMSYIGSIYKPEELKNTNFSRNHLFYSLFASMAHLLFQIKNLDKNLKKSINEKSIGKIRVALDNLSAQYDEISDNIDSPQYGKEFKDFINYSRRGTTDSGARVYRSNFICKKIIDAL</sequence>